<evidence type="ECO:0000256" key="4">
    <source>
        <dbReference type="ARBA" id="ARBA00022692"/>
    </source>
</evidence>
<evidence type="ECO:0000313" key="10">
    <source>
        <dbReference type="Proteomes" id="UP000078486"/>
    </source>
</evidence>
<evidence type="ECO:0000259" key="8">
    <source>
        <dbReference type="Pfam" id="PF00482"/>
    </source>
</evidence>
<feature type="transmembrane region" description="Helical" evidence="7">
    <location>
        <begin position="382"/>
        <end position="403"/>
    </location>
</feature>
<dbReference type="EMBL" id="LRRQ01000023">
    <property type="protein sequence ID" value="OAM91525.1"/>
    <property type="molecule type" value="Genomic_DNA"/>
</dbReference>
<keyword evidence="4 7" id="KW-0812">Transmembrane</keyword>
<dbReference type="Gene3D" id="1.20.81.30">
    <property type="entry name" value="Type II secretion system (T2SS), domain F"/>
    <property type="match status" value="2"/>
</dbReference>
<feature type="transmembrane region" description="Helical" evidence="7">
    <location>
        <begin position="230"/>
        <end position="252"/>
    </location>
</feature>
<feature type="domain" description="Type II secretion system protein GspF" evidence="8">
    <location>
        <begin position="79"/>
        <end position="200"/>
    </location>
</feature>
<evidence type="ECO:0000256" key="5">
    <source>
        <dbReference type="ARBA" id="ARBA00022989"/>
    </source>
</evidence>
<dbReference type="STRING" id="1184151.AW736_02485"/>
<evidence type="ECO:0000256" key="2">
    <source>
        <dbReference type="ARBA" id="ARBA00005745"/>
    </source>
</evidence>
<keyword evidence="6 7" id="KW-0472">Membrane</keyword>
<dbReference type="InterPro" id="IPR042094">
    <property type="entry name" value="T2SS_GspF_sf"/>
</dbReference>
<keyword evidence="5 7" id="KW-1133">Transmembrane helix</keyword>
<organism evidence="9 10">
    <name type="scientific">Termitidicoccus mucosus</name>
    <dbReference type="NCBI Taxonomy" id="1184151"/>
    <lineage>
        <taxon>Bacteria</taxon>
        <taxon>Pseudomonadati</taxon>
        <taxon>Verrucomicrobiota</taxon>
        <taxon>Opitutia</taxon>
        <taxon>Opitutales</taxon>
        <taxon>Opitutaceae</taxon>
        <taxon>Termitidicoccus</taxon>
    </lineage>
</organism>
<evidence type="ECO:0000256" key="3">
    <source>
        <dbReference type="ARBA" id="ARBA00022475"/>
    </source>
</evidence>
<evidence type="ECO:0000256" key="7">
    <source>
        <dbReference type="SAM" id="Phobius"/>
    </source>
</evidence>
<evidence type="ECO:0000256" key="1">
    <source>
        <dbReference type="ARBA" id="ARBA00004651"/>
    </source>
</evidence>
<dbReference type="Pfam" id="PF00482">
    <property type="entry name" value="T2SSF"/>
    <property type="match status" value="2"/>
</dbReference>
<reference evidence="9 10" key="1">
    <citation type="submission" date="2016-01" db="EMBL/GenBank/DDBJ databases">
        <title>High potential of lignocellulose degradation of a new Verrucomicrobia species.</title>
        <authorList>
            <person name="Wang Y."/>
            <person name="Shi Y."/>
            <person name="Qiu Z."/>
            <person name="Liu S."/>
            <person name="Yang H."/>
        </authorList>
    </citation>
    <scope>NUCLEOTIDE SEQUENCE [LARGE SCALE GENOMIC DNA]</scope>
    <source>
        <strain evidence="9 10">TSB47</strain>
    </source>
</reference>
<gene>
    <name evidence="9" type="ORF">AW736_02485</name>
</gene>
<accession>A0A178IQC5</accession>
<dbReference type="InterPro" id="IPR018076">
    <property type="entry name" value="T2SS_GspF_dom"/>
</dbReference>
<dbReference type="Proteomes" id="UP000078486">
    <property type="component" value="Unassembled WGS sequence"/>
</dbReference>
<dbReference type="GO" id="GO:0005886">
    <property type="term" value="C:plasma membrane"/>
    <property type="evidence" value="ECO:0007669"/>
    <property type="project" value="UniProtKB-SubCell"/>
</dbReference>
<comment type="subcellular location">
    <subcellularLocation>
        <location evidence="1">Cell membrane</location>
        <topology evidence="1">Multi-pass membrane protein</topology>
    </subcellularLocation>
</comment>
<feature type="domain" description="Type II secretion system protein GspF" evidence="8">
    <location>
        <begin position="281"/>
        <end position="405"/>
    </location>
</feature>
<dbReference type="InterPro" id="IPR003004">
    <property type="entry name" value="GspF/PilC"/>
</dbReference>
<dbReference type="OrthoDB" id="9805682at2"/>
<keyword evidence="10" id="KW-1185">Reference proteome</keyword>
<sequence>MKSKLQWDYYVFELRSGRKSRPVEVFAPMGREAALLGVGAQEGELVMPRPLGAAERAVRATLARKRFPAKQLSLLFGEISRFLKVGAPVRGALAVFARQSSSPYIRGVLGAMAFRLAGGSTLLEAMRLFPDVFDTVACSVVSSGEAGGGARLREGFVSLMELFERKSSVTGKVIAASVYPAGIFCALVLGLVAGGMFLLPKMAGTLKNYNVEMPRASQFLMDACGKLRDYPALAVLVVGAAAGFFACVPLVIKSRPAQWLVLRLPGSGPVFRNMILSRVLKVYAMLYESGAAVQRTFEILANVAGHWEYRRYFLRIGGDAARGVPLPAAFFRAQDDIPRDGMRLAMYVKVGEDTASLPFVLKQQAQYMESDLKLFLEMIPPLLSGVLLVSLAPGVLFAGYVLLMPYFVMMQSLVSQISL</sequence>
<dbReference type="PANTHER" id="PTHR30012">
    <property type="entry name" value="GENERAL SECRETION PATHWAY PROTEIN"/>
    <property type="match status" value="1"/>
</dbReference>
<proteinExistence type="inferred from homology"/>
<keyword evidence="3" id="KW-1003">Cell membrane</keyword>
<dbReference type="RefSeq" id="WP_068768700.1">
    <property type="nucleotide sequence ID" value="NZ_CP109796.1"/>
</dbReference>
<comment type="caution">
    <text evidence="9">The sequence shown here is derived from an EMBL/GenBank/DDBJ whole genome shotgun (WGS) entry which is preliminary data.</text>
</comment>
<evidence type="ECO:0000256" key="6">
    <source>
        <dbReference type="ARBA" id="ARBA00023136"/>
    </source>
</evidence>
<name>A0A178IQC5_9BACT</name>
<feature type="transmembrane region" description="Helical" evidence="7">
    <location>
        <begin position="173"/>
        <end position="199"/>
    </location>
</feature>
<protein>
    <recommendedName>
        <fullName evidence="8">Type II secretion system protein GspF domain-containing protein</fullName>
    </recommendedName>
</protein>
<comment type="similarity">
    <text evidence="2">Belongs to the GSP F family.</text>
</comment>
<dbReference type="AlphaFoldDB" id="A0A178IQC5"/>
<dbReference type="PANTHER" id="PTHR30012:SF0">
    <property type="entry name" value="TYPE II SECRETION SYSTEM PROTEIN F-RELATED"/>
    <property type="match status" value="1"/>
</dbReference>
<evidence type="ECO:0000313" key="9">
    <source>
        <dbReference type="EMBL" id="OAM91525.1"/>
    </source>
</evidence>